<keyword evidence="1" id="KW-0813">Transport</keyword>
<dbReference type="Pfam" id="PF00085">
    <property type="entry name" value="Thioredoxin"/>
    <property type="match status" value="1"/>
</dbReference>
<dbReference type="CDD" id="cd02947">
    <property type="entry name" value="TRX_family"/>
    <property type="match status" value="1"/>
</dbReference>
<reference evidence="5 6" key="1">
    <citation type="submission" date="2018-01" db="EMBL/GenBank/DDBJ databases">
        <title>Draft Genome Sequence of Salmonella Enteritidis Phage SE131.</title>
        <authorList>
            <person name="Kim Y."/>
            <person name="Han B.K."/>
            <person name="Kim H."/>
            <person name="Kim D."/>
        </authorList>
    </citation>
    <scope>NUCLEOTIDE SEQUENCE [LARGE SCALE GENOMIC DNA]</scope>
</reference>
<evidence type="ECO:0000256" key="3">
    <source>
        <dbReference type="ARBA" id="ARBA00023157"/>
    </source>
</evidence>
<evidence type="ECO:0000313" key="5">
    <source>
        <dbReference type="EMBL" id="AVJ48203.1"/>
    </source>
</evidence>
<dbReference type="PROSITE" id="PS00194">
    <property type="entry name" value="THIOREDOXIN_1"/>
    <property type="match status" value="1"/>
</dbReference>
<accession>A0A2P1CAE9</accession>
<dbReference type="PANTHER" id="PTHR45663">
    <property type="entry name" value="GEO12009P1"/>
    <property type="match status" value="1"/>
</dbReference>
<dbReference type="Proteomes" id="UP000240649">
    <property type="component" value="Segment"/>
</dbReference>
<dbReference type="Gene3D" id="3.40.30.10">
    <property type="entry name" value="Glutaredoxin"/>
    <property type="match status" value="1"/>
</dbReference>
<dbReference type="GO" id="GO:0015035">
    <property type="term" value="F:protein-disulfide reductase activity"/>
    <property type="evidence" value="ECO:0007669"/>
    <property type="project" value="TreeGrafter"/>
</dbReference>
<name>A0A2P1CAE9_9CAUD</name>
<sequence>MTFKVIKYFGSTCAPCKAIAPIFDKVQKELEEEGFVFESRSIDEDTYRDEARTFGIRGIPTIVVFEDSAPLDMKTGMQSEDMLRNFILSAARKAENAS</sequence>
<dbReference type="PROSITE" id="PS51352">
    <property type="entry name" value="THIOREDOXIN_2"/>
    <property type="match status" value="1"/>
</dbReference>
<dbReference type="RefSeq" id="YP_010672052.1">
    <property type="nucleotide sequence ID" value="NC_070974.1"/>
</dbReference>
<keyword evidence="2" id="KW-0249">Electron transport</keyword>
<keyword evidence="6" id="KW-1185">Reference proteome</keyword>
<keyword evidence="3" id="KW-1015">Disulfide bond</keyword>
<dbReference type="GeneID" id="77948322"/>
<feature type="domain" description="Thioredoxin" evidence="4">
    <location>
        <begin position="1"/>
        <end position="92"/>
    </location>
</feature>
<evidence type="ECO:0000259" key="4">
    <source>
        <dbReference type="PROSITE" id="PS51352"/>
    </source>
</evidence>
<organism evidence="5 6">
    <name type="scientific">Salmonella phage SE131</name>
    <dbReference type="NCBI Taxonomy" id="2081631"/>
    <lineage>
        <taxon>Viruses</taxon>
        <taxon>Duplodnaviria</taxon>
        <taxon>Heunggongvirae</taxon>
        <taxon>Uroviricota</taxon>
        <taxon>Caudoviricetes</taxon>
        <taxon>Grimontviridae</taxon>
        <taxon>Moazamivirus</taxon>
        <taxon>Moazamivirus SE131</taxon>
    </lineage>
</organism>
<evidence type="ECO:0000256" key="2">
    <source>
        <dbReference type="ARBA" id="ARBA00022982"/>
    </source>
</evidence>
<dbReference type="EMBL" id="MG873442">
    <property type="protein sequence ID" value="AVJ48203.1"/>
    <property type="molecule type" value="Genomic_DNA"/>
</dbReference>
<dbReference type="InterPro" id="IPR013766">
    <property type="entry name" value="Thioredoxin_domain"/>
</dbReference>
<evidence type="ECO:0000313" key="6">
    <source>
        <dbReference type="Proteomes" id="UP000240649"/>
    </source>
</evidence>
<dbReference type="InterPro" id="IPR017937">
    <property type="entry name" value="Thioredoxin_CS"/>
</dbReference>
<protein>
    <recommendedName>
        <fullName evidence="4">Thioredoxin domain-containing protein</fullName>
    </recommendedName>
</protein>
<dbReference type="PANTHER" id="PTHR45663:SF11">
    <property type="entry name" value="GEO12009P1"/>
    <property type="match status" value="1"/>
</dbReference>
<proteinExistence type="predicted"/>
<evidence type="ECO:0000256" key="1">
    <source>
        <dbReference type="ARBA" id="ARBA00022448"/>
    </source>
</evidence>
<dbReference type="SUPFAM" id="SSF52833">
    <property type="entry name" value="Thioredoxin-like"/>
    <property type="match status" value="1"/>
</dbReference>
<dbReference type="InterPro" id="IPR036249">
    <property type="entry name" value="Thioredoxin-like_sf"/>
</dbReference>
<dbReference type="KEGG" id="vg:77948322"/>